<evidence type="ECO:0000256" key="2">
    <source>
        <dbReference type="ARBA" id="ARBA00022603"/>
    </source>
</evidence>
<dbReference type="KEGG" id="vzi:G5S32_10510"/>
<dbReference type="InterPro" id="IPR023032">
    <property type="entry name" value="tRNA_MAMT_biosynth_bifunc_MnmC"/>
</dbReference>
<evidence type="ECO:0000256" key="3">
    <source>
        <dbReference type="ARBA" id="ARBA00022630"/>
    </source>
</evidence>
<feature type="region of interest" description="tRNA (mnm(5)s(2)U34)-methyltransferase" evidence="10">
    <location>
        <begin position="1"/>
        <end position="243"/>
    </location>
</feature>
<dbReference type="Gene3D" id="3.40.50.150">
    <property type="entry name" value="Vaccinia Virus protein VP39"/>
    <property type="match status" value="1"/>
</dbReference>
<evidence type="ECO:0000313" key="14">
    <source>
        <dbReference type="Proteomes" id="UP000503003"/>
    </source>
</evidence>
<dbReference type="InterPro" id="IPR017610">
    <property type="entry name" value="tRNA_S-uridine_synth_MnmC_C"/>
</dbReference>
<feature type="domain" description="MnmC-like methyltransferase" evidence="12">
    <location>
        <begin position="116"/>
        <end position="242"/>
    </location>
</feature>
<evidence type="ECO:0000256" key="4">
    <source>
        <dbReference type="ARBA" id="ARBA00022679"/>
    </source>
</evidence>
<dbReference type="Pfam" id="PF01266">
    <property type="entry name" value="DAO"/>
    <property type="match status" value="1"/>
</dbReference>
<dbReference type="GO" id="GO:0004808">
    <property type="term" value="F:tRNA (5-methylaminomethyl-2-thiouridylate)(34)-methyltransferase activity"/>
    <property type="evidence" value="ECO:0007669"/>
    <property type="project" value="UniProtKB-EC"/>
</dbReference>
<comment type="function">
    <text evidence="10">Catalyzes the last two steps in the biosynthesis of 5-methylaminomethyl-2-thiouridine (mnm(5)s(2)U) at the wobble position (U34) in tRNA. Catalyzes the FAD-dependent demodification of cmnm(5)s(2)U34 to nm(5)s(2)U34, followed by the transfer of a methyl group from S-adenosyl-L-methionine to nm(5)s(2)U34, to form mnm(5)s(2)U34.</text>
</comment>
<dbReference type="PANTHER" id="PTHR13847">
    <property type="entry name" value="SARCOSINE DEHYDROGENASE-RELATED"/>
    <property type="match status" value="1"/>
</dbReference>
<evidence type="ECO:0000256" key="5">
    <source>
        <dbReference type="ARBA" id="ARBA00022691"/>
    </source>
</evidence>
<dbReference type="AlphaFoldDB" id="A0A6G7CK30"/>
<evidence type="ECO:0000259" key="11">
    <source>
        <dbReference type="Pfam" id="PF01266"/>
    </source>
</evidence>
<proteinExistence type="inferred from homology"/>
<keyword evidence="4 10" id="KW-0808">Transferase</keyword>
<keyword evidence="8 10" id="KW-0560">Oxidoreductase</keyword>
<dbReference type="GO" id="GO:0032259">
    <property type="term" value="P:methylation"/>
    <property type="evidence" value="ECO:0007669"/>
    <property type="project" value="UniProtKB-KW"/>
</dbReference>
<comment type="subcellular location">
    <subcellularLocation>
        <location evidence="10">Cytoplasm</location>
    </subcellularLocation>
</comment>
<dbReference type="RefSeq" id="WP_165311972.1">
    <property type="nucleotide sequence ID" value="NZ_CP049331.1"/>
</dbReference>
<evidence type="ECO:0000259" key="12">
    <source>
        <dbReference type="Pfam" id="PF05430"/>
    </source>
</evidence>
<dbReference type="InterPro" id="IPR047785">
    <property type="entry name" value="tRNA_MNMC2"/>
</dbReference>
<evidence type="ECO:0000256" key="8">
    <source>
        <dbReference type="ARBA" id="ARBA00023002"/>
    </source>
</evidence>
<dbReference type="InterPro" id="IPR008471">
    <property type="entry name" value="MnmC-like_methylTransf"/>
</dbReference>
<evidence type="ECO:0000256" key="7">
    <source>
        <dbReference type="ARBA" id="ARBA00022827"/>
    </source>
</evidence>
<dbReference type="HAMAP" id="MF_01102">
    <property type="entry name" value="MnmC"/>
    <property type="match status" value="1"/>
</dbReference>
<name>A0A6G7CK30_9VIBR</name>
<dbReference type="FunFam" id="3.40.50.150:FF:000107">
    <property type="entry name" value="tRNA 5-methylaminomethyl-2-thiouridine biosynthesis bifunctional protein MnmC"/>
    <property type="match status" value="1"/>
</dbReference>
<dbReference type="SUPFAM" id="SSF51905">
    <property type="entry name" value="FAD/NAD(P)-binding domain"/>
    <property type="match status" value="1"/>
</dbReference>
<organism evidence="13 14">
    <name type="scientific">Vibrio ziniensis</name>
    <dbReference type="NCBI Taxonomy" id="2711221"/>
    <lineage>
        <taxon>Bacteria</taxon>
        <taxon>Pseudomonadati</taxon>
        <taxon>Pseudomonadota</taxon>
        <taxon>Gammaproteobacteria</taxon>
        <taxon>Vibrionales</taxon>
        <taxon>Vibrionaceae</taxon>
        <taxon>Vibrio</taxon>
    </lineage>
</organism>
<dbReference type="NCBIfam" id="NF002484">
    <property type="entry name" value="PRK01747.1-5"/>
    <property type="match status" value="1"/>
</dbReference>
<keyword evidence="14" id="KW-1185">Reference proteome</keyword>
<sequence length="682" mass="76613">MTSITNAQLGWNDAGTPVSDQFDDVYFSNVNGLEETRYVFLTQNNLPQRWHDYDQKRFVIAETGFGTGLNFLAVWQLFEKFRQQNPDAKLQSLHFISFEKFPLSKTDLIKAHESWPELTQYAQQLHEFYPIAVPECHRIVLADGLITLDLWFGDIKECMPKVPTLEHGLVDTWFLDGFAPSKNPEMWNQELFNGMEKLAKQDCTCATFTAAGFVRRGLIDAGFDMKKVKGFGTKREMIAGKLKEKVAYSNIKPWFNIESTDNLHDVAIIGGGIASATLAKTLVARGINVSIYCKDEAPANGASGNRQGAVYPLLNGEHFGVSRVFAPAFLFARQFIDQAAKTISFDHNWCGVTQLMWDDKSANKLDAIFEADFSSELVCKQGIEQTNQTVGLPVDVESVFYPLGGWLSPAQLTQGLMDNLAHQGKLNIHYRHKIDALEWQSEDKQWLLTCDDSLSGDSCSEERKLKHQAVVIATGHLFDAFTQTQYVPLGKVKGQVSHIPTNNELQQLNTVLCYDGYMTPCNPNNKHHCIGASYDRSHLDQEFDPQAQIENAQRLKNCLPEQTWPDSVDVSENQSRQGIRCVSRDHLPFVGNVGKFETITEQYAELSMQDEHNAPAVAQYPQLYSFIGLGSRGLSSAPLMAELLASQMSGDPLPLPNDVLETLHPSRMWVRKLRKGKSLTEK</sequence>
<dbReference type="NCBIfam" id="NF002481">
    <property type="entry name" value="PRK01747.1-2"/>
    <property type="match status" value="1"/>
</dbReference>
<dbReference type="Gene3D" id="3.30.9.10">
    <property type="entry name" value="D-Amino Acid Oxidase, subunit A, domain 2"/>
    <property type="match status" value="1"/>
</dbReference>
<comment type="similarity">
    <text evidence="10">In the C-terminal section; belongs to the DAO family.</text>
</comment>
<keyword evidence="7 10" id="KW-0274">FAD</keyword>
<keyword evidence="3 10" id="KW-0285">Flavoprotein</keyword>
<evidence type="ECO:0000313" key="13">
    <source>
        <dbReference type="EMBL" id="QIH42403.1"/>
    </source>
</evidence>
<dbReference type="PANTHER" id="PTHR13847:SF283">
    <property type="entry name" value="TRNA 5-METHYLAMINOMETHYL-2-THIOURIDINE BIOSYNTHESIS BIFUNCTIONAL PROTEIN MNMC"/>
    <property type="match status" value="1"/>
</dbReference>
<evidence type="ECO:0000256" key="1">
    <source>
        <dbReference type="ARBA" id="ARBA00022490"/>
    </source>
</evidence>
<comment type="cofactor">
    <cofactor evidence="10">
        <name>FAD</name>
        <dbReference type="ChEBI" id="CHEBI:57692"/>
    </cofactor>
</comment>
<gene>
    <name evidence="10 13" type="primary">mnmC</name>
    <name evidence="13" type="ORF">G5S32_10510</name>
</gene>
<comment type="catalytic activity">
    <reaction evidence="10">
        <text>5-aminomethyl-2-thiouridine(34) in tRNA + S-adenosyl-L-methionine = 5-methylaminomethyl-2-thiouridine(34) in tRNA + S-adenosyl-L-homocysteine + H(+)</text>
        <dbReference type="Rhea" id="RHEA:19569"/>
        <dbReference type="Rhea" id="RHEA-COMP:10195"/>
        <dbReference type="Rhea" id="RHEA-COMP:10197"/>
        <dbReference type="ChEBI" id="CHEBI:15378"/>
        <dbReference type="ChEBI" id="CHEBI:57856"/>
        <dbReference type="ChEBI" id="CHEBI:59789"/>
        <dbReference type="ChEBI" id="CHEBI:74454"/>
        <dbReference type="ChEBI" id="CHEBI:74455"/>
        <dbReference type="EC" id="2.1.1.61"/>
    </reaction>
</comment>
<dbReference type="InterPro" id="IPR036188">
    <property type="entry name" value="FAD/NAD-bd_sf"/>
</dbReference>
<dbReference type="EMBL" id="CP049331">
    <property type="protein sequence ID" value="QIH42403.1"/>
    <property type="molecule type" value="Genomic_DNA"/>
</dbReference>
<keyword evidence="5 10" id="KW-0949">S-adenosyl-L-methionine</keyword>
<dbReference type="EC" id="2.1.1.61" evidence="10"/>
<keyword evidence="9 10" id="KW-0511">Multifunctional enzyme</keyword>
<dbReference type="Proteomes" id="UP000503003">
    <property type="component" value="Chromosome 1"/>
</dbReference>
<evidence type="ECO:0000256" key="9">
    <source>
        <dbReference type="ARBA" id="ARBA00023268"/>
    </source>
</evidence>
<dbReference type="Pfam" id="PF05430">
    <property type="entry name" value="Methyltransf_30"/>
    <property type="match status" value="1"/>
</dbReference>
<feature type="region of interest" description="FAD-dependent cmnm(5)s(2)U34 oxidoreductase" evidence="10">
    <location>
        <begin position="269"/>
        <end position="682"/>
    </location>
</feature>
<protein>
    <recommendedName>
        <fullName evidence="10">tRNA 5-methylaminomethyl-2-thiouridine biosynthesis bifunctional protein MnmC</fullName>
        <shortName evidence="10">tRNA mnm(5)s(2)U biosynthesis bifunctional protein</shortName>
    </recommendedName>
    <domain>
        <recommendedName>
            <fullName evidence="10">tRNA (mnm(5)s(2)U34)-methyltransferase</fullName>
            <ecNumber evidence="10">2.1.1.61</ecNumber>
        </recommendedName>
    </domain>
    <domain>
        <recommendedName>
            <fullName evidence="10">FAD-dependent cmnm(5)s(2)U34 oxidoreductase</fullName>
            <ecNumber evidence="10">1.5.-.-</ecNumber>
        </recommendedName>
    </domain>
</protein>
<dbReference type="NCBIfam" id="NF033855">
    <property type="entry name" value="tRNA_MNMC2"/>
    <property type="match status" value="1"/>
</dbReference>
<dbReference type="EC" id="1.5.-.-" evidence="10"/>
<evidence type="ECO:0000256" key="10">
    <source>
        <dbReference type="HAMAP-Rule" id="MF_01102"/>
    </source>
</evidence>
<keyword evidence="6 10" id="KW-0819">tRNA processing</keyword>
<accession>A0A6G7CK30</accession>
<dbReference type="GO" id="GO:0002098">
    <property type="term" value="P:tRNA wobble uridine modification"/>
    <property type="evidence" value="ECO:0007669"/>
    <property type="project" value="TreeGrafter"/>
</dbReference>
<dbReference type="Gene3D" id="3.50.50.60">
    <property type="entry name" value="FAD/NAD(P)-binding domain"/>
    <property type="match status" value="1"/>
</dbReference>
<evidence type="ECO:0000256" key="6">
    <source>
        <dbReference type="ARBA" id="ARBA00022694"/>
    </source>
</evidence>
<dbReference type="GO" id="GO:0016645">
    <property type="term" value="F:oxidoreductase activity, acting on the CH-NH group of donors"/>
    <property type="evidence" value="ECO:0007669"/>
    <property type="project" value="InterPro"/>
</dbReference>
<keyword evidence="2 10" id="KW-0489">Methyltransferase</keyword>
<dbReference type="InterPro" id="IPR006076">
    <property type="entry name" value="FAD-dep_OxRdtase"/>
</dbReference>
<dbReference type="GO" id="GO:0005737">
    <property type="term" value="C:cytoplasm"/>
    <property type="evidence" value="ECO:0007669"/>
    <property type="project" value="UniProtKB-SubCell"/>
</dbReference>
<dbReference type="NCBIfam" id="TIGR03197">
    <property type="entry name" value="MnmC_Cterm"/>
    <property type="match status" value="1"/>
</dbReference>
<feature type="domain" description="FAD dependent oxidoreductase" evidence="11">
    <location>
        <begin position="265"/>
        <end position="646"/>
    </location>
</feature>
<dbReference type="GO" id="GO:0050660">
    <property type="term" value="F:flavin adenine dinucleotide binding"/>
    <property type="evidence" value="ECO:0007669"/>
    <property type="project" value="UniProtKB-UniRule"/>
</dbReference>
<comment type="similarity">
    <text evidence="10">In the N-terminal section; belongs to the methyltransferase superfamily. tRNA (mnm(5)s(2)U34)-methyltransferase family.</text>
</comment>
<keyword evidence="1 10" id="KW-0963">Cytoplasm</keyword>
<dbReference type="InterPro" id="IPR029063">
    <property type="entry name" value="SAM-dependent_MTases_sf"/>
</dbReference>
<reference evidence="13 14" key="1">
    <citation type="submission" date="2020-02" db="EMBL/GenBank/DDBJ databases">
        <title>A complete genome of a marine bacterium Vibrio sp. ZWAL4003 isolated from the mangrove sediment with the ability to degrade polysaccharides.</title>
        <authorList>
            <person name="Wu J."/>
            <person name="Qu W."/>
            <person name="Zeng R."/>
        </authorList>
    </citation>
    <scope>NUCLEOTIDE SEQUENCE [LARGE SCALE GENOMIC DNA]</scope>
    <source>
        <strain evidence="13 14">ZWAL4003</strain>
    </source>
</reference>